<feature type="non-terminal residue" evidence="2">
    <location>
        <position position="129"/>
    </location>
</feature>
<evidence type="ECO:0000313" key="2">
    <source>
        <dbReference type="EMBL" id="GMR43489.1"/>
    </source>
</evidence>
<feature type="compositionally biased region" description="Basic residues" evidence="1">
    <location>
        <begin position="24"/>
        <end position="41"/>
    </location>
</feature>
<protein>
    <submittedName>
        <fullName evidence="2">Uncharacterized protein</fullName>
    </submittedName>
</protein>
<gene>
    <name evidence="2" type="ORF">PMAYCL1PPCAC_13684</name>
</gene>
<proteinExistence type="predicted"/>
<comment type="caution">
    <text evidence="2">The sequence shown here is derived from an EMBL/GenBank/DDBJ whole genome shotgun (WGS) entry which is preliminary data.</text>
</comment>
<accession>A0AAN5CGQ5</accession>
<organism evidence="2 3">
    <name type="scientific">Pristionchus mayeri</name>
    <dbReference type="NCBI Taxonomy" id="1317129"/>
    <lineage>
        <taxon>Eukaryota</taxon>
        <taxon>Metazoa</taxon>
        <taxon>Ecdysozoa</taxon>
        <taxon>Nematoda</taxon>
        <taxon>Chromadorea</taxon>
        <taxon>Rhabditida</taxon>
        <taxon>Rhabditina</taxon>
        <taxon>Diplogasteromorpha</taxon>
        <taxon>Diplogasteroidea</taxon>
        <taxon>Neodiplogasteridae</taxon>
        <taxon>Pristionchus</taxon>
    </lineage>
</organism>
<evidence type="ECO:0000256" key="1">
    <source>
        <dbReference type="SAM" id="MobiDB-lite"/>
    </source>
</evidence>
<name>A0AAN5CGQ5_9BILA</name>
<sequence length="129" mass="14727">SPVAAEKMTSPPRQLQQQQQKKDPVKKKGHAARTSKERRRIMQTYHRKDDIPDCGPEVREEHVEYGDATLSAEDERFLDELINRRKRKIRRICVSPASSCESVVVTAVSFKDGEVSGCHRRVPNACHCD</sequence>
<feature type="compositionally biased region" description="Basic and acidic residues" evidence="1">
    <location>
        <begin position="46"/>
        <end position="56"/>
    </location>
</feature>
<dbReference type="EMBL" id="BTRK01000003">
    <property type="protein sequence ID" value="GMR43489.1"/>
    <property type="molecule type" value="Genomic_DNA"/>
</dbReference>
<dbReference type="AlphaFoldDB" id="A0AAN5CGQ5"/>
<dbReference type="Proteomes" id="UP001328107">
    <property type="component" value="Unassembled WGS sequence"/>
</dbReference>
<feature type="non-terminal residue" evidence="2">
    <location>
        <position position="1"/>
    </location>
</feature>
<reference evidence="3" key="1">
    <citation type="submission" date="2022-10" db="EMBL/GenBank/DDBJ databases">
        <title>Genome assembly of Pristionchus species.</title>
        <authorList>
            <person name="Yoshida K."/>
            <person name="Sommer R.J."/>
        </authorList>
    </citation>
    <scope>NUCLEOTIDE SEQUENCE [LARGE SCALE GENOMIC DNA]</scope>
    <source>
        <strain evidence="3">RS5460</strain>
    </source>
</reference>
<feature type="region of interest" description="Disordered" evidence="1">
    <location>
        <begin position="1"/>
        <end position="56"/>
    </location>
</feature>
<evidence type="ECO:0000313" key="3">
    <source>
        <dbReference type="Proteomes" id="UP001328107"/>
    </source>
</evidence>
<keyword evidence="3" id="KW-1185">Reference proteome</keyword>